<dbReference type="RefSeq" id="WP_175187426.1">
    <property type="nucleotide sequence ID" value="NZ_JABVZQ010000008.1"/>
</dbReference>
<feature type="transmembrane region" description="Helical" evidence="1">
    <location>
        <begin position="121"/>
        <end position="138"/>
    </location>
</feature>
<dbReference type="EMBL" id="JADGII010000007">
    <property type="protein sequence ID" value="MBF0636650.1"/>
    <property type="molecule type" value="Genomic_DNA"/>
</dbReference>
<comment type="caution">
    <text evidence="2">The sequence shown here is derived from an EMBL/GenBank/DDBJ whole genome shotgun (WGS) entry which is preliminary data.</text>
</comment>
<gene>
    <name evidence="2" type="ORF">INT08_05600</name>
</gene>
<name>A0ABR9XRM7_9CHLB</name>
<dbReference type="Proteomes" id="UP000619838">
    <property type="component" value="Unassembled WGS sequence"/>
</dbReference>
<organism evidence="2 3">
    <name type="scientific">Prosthecochloris ethylica</name>
    <dbReference type="NCBI Taxonomy" id="2743976"/>
    <lineage>
        <taxon>Bacteria</taxon>
        <taxon>Pseudomonadati</taxon>
        <taxon>Chlorobiota</taxon>
        <taxon>Chlorobiia</taxon>
        <taxon>Chlorobiales</taxon>
        <taxon>Chlorobiaceae</taxon>
        <taxon>Prosthecochloris</taxon>
    </lineage>
</organism>
<evidence type="ECO:0000313" key="3">
    <source>
        <dbReference type="Proteomes" id="UP000619838"/>
    </source>
</evidence>
<keyword evidence="1" id="KW-1133">Transmembrane helix</keyword>
<evidence type="ECO:0000313" key="2">
    <source>
        <dbReference type="EMBL" id="MBF0636650.1"/>
    </source>
</evidence>
<keyword evidence="1" id="KW-0472">Membrane</keyword>
<proteinExistence type="predicted"/>
<protein>
    <submittedName>
        <fullName evidence="2">DUF4293 domain-containing protein</fullName>
    </submittedName>
</protein>
<accession>A0ABR9XRM7</accession>
<keyword evidence="3" id="KW-1185">Reference proteome</keyword>
<keyword evidence="1" id="KW-0812">Transmembrane</keyword>
<evidence type="ECO:0000256" key="1">
    <source>
        <dbReference type="SAM" id="Phobius"/>
    </source>
</evidence>
<dbReference type="Pfam" id="PF14126">
    <property type="entry name" value="DUF4293"/>
    <property type="match status" value="1"/>
</dbReference>
<feature type="transmembrane region" description="Helical" evidence="1">
    <location>
        <begin position="86"/>
        <end position="109"/>
    </location>
</feature>
<feature type="transmembrane region" description="Helical" evidence="1">
    <location>
        <begin position="53"/>
        <end position="74"/>
    </location>
</feature>
<reference evidence="2 3" key="1">
    <citation type="journal article" date="2020" name="Microorganisms">
        <title>Simultaneous Genome Sequencing of Prosthecochloris ethylica and Desulfuromonas acetoxidans within a Syntrophic Mixture Reveals Unique Pili and Protein Interactions.</title>
        <authorList>
            <person name="Kyndt J.A."/>
            <person name="Van Beeumen J.J."/>
            <person name="Meyer T.E."/>
        </authorList>
    </citation>
    <scope>NUCLEOTIDE SEQUENCE [LARGE SCALE GENOMIC DNA]</scope>
    <source>
        <strain evidence="2 3">N3</strain>
    </source>
</reference>
<sequence length="155" mass="16884">MLARVQTLCLLVAAILAFTSSFLPFWTYASQASYVLSDFFPQSEAGIVHLTTLYLSSILSPLTGIGSVAAIFLYSNRKLQTTVISVLIGFFLADLLSGLTAAHFLNVWLQQSAPAAVEHSPGAGLFVMLPLPLLYWLAMKGVQKDEKIANAYKRL</sequence>
<dbReference type="InterPro" id="IPR025635">
    <property type="entry name" value="DUF4293"/>
</dbReference>